<dbReference type="Gene3D" id="1.25.40.10">
    <property type="entry name" value="Tetratricopeptide repeat domain"/>
    <property type="match status" value="6"/>
</dbReference>
<comment type="caution">
    <text evidence="4">The sequence shown here is derived from an EMBL/GenBank/DDBJ whole genome shotgun (WGS) entry which is preliminary data.</text>
</comment>
<dbReference type="GO" id="GO:0003723">
    <property type="term" value="F:RNA binding"/>
    <property type="evidence" value="ECO:0007669"/>
    <property type="project" value="InterPro"/>
</dbReference>
<keyword evidence="1" id="KW-0677">Repeat</keyword>
<evidence type="ECO:0000256" key="2">
    <source>
        <dbReference type="ARBA" id="ARBA00061659"/>
    </source>
</evidence>
<dbReference type="Proteomes" id="UP001153555">
    <property type="component" value="Unassembled WGS sequence"/>
</dbReference>
<evidence type="ECO:0000256" key="1">
    <source>
        <dbReference type="ARBA" id="ARBA00022737"/>
    </source>
</evidence>
<feature type="repeat" description="PPR" evidence="3">
    <location>
        <begin position="122"/>
        <end position="156"/>
    </location>
</feature>
<dbReference type="PROSITE" id="PS51375">
    <property type="entry name" value="PPR"/>
    <property type="match status" value="6"/>
</dbReference>
<dbReference type="SUPFAM" id="SSF48452">
    <property type="entry name" value="TPR-like"/>
    <property type="match status" value="1"/>
</dbReference>
<evidence type="ECO:0000256" key="3">
    <source>
        <dbReference type="PROSITE-ProRule" id="PRU00708"/>
    </source>
</evidence>
<organism evidence="4 5">
    <name type="scientific">Striga hermonthica</name>
    <name type="common">Purple witchweed</name>
    <name type="synonym">Buchnera hermonthica</name>
    <dbReference type="NCBI Taxonomy" id="68872"/>
    <lineage>
        <taxon>Eukaryota</taxon>
        <taxon>Viridiplantae</taxon>
        <taxon>Streptophyta</taxon>
        <taxon>Embryophyta</taxon>
        <taxon>Tracheophyta</taxon>
        <taxon>Spermatophyta</taxon>
        <taxon>Magnoliopsida</taxon>
        <taxon>eudicotyledons</taxon>
        <taxon>Gunneridae</taxon>
        <taxon>Pentapetalae</taxon>
        <taxon>asterids</taxon>
        <taxon>lamiids</taxon>
        <taxon>Lamiales</taxon>
        <taxon>Orobanchaceae</taxon>
        <taxon>Buchnereae</taxon>
        <taxon>Striga</taxon>
    </lineage>
</organism>
<dbReference type="GO" id="GO:0009451">
    <property type="term" value="P:RNA modification"/>
    <property type="evidence" value="ECO:0007669"/>
    <property type="project" value="InterPro"/>
</dbReference>
<dbReference type="InterPro" id="IPR046960">
    <property type="entry name" value="PPR_At4g14850-like_plant"/>
</dbReference>
<dbReference type="FunFam" id="1.25.40.10:FF:001174">
    <property type="entry name" value="Pentatricopeptide repeat-containing protein At3g49740"/>
    <property type="match status" value="1"/>
</dbReference>
<dbReference type="InterPro" id="IPR011990">
    <property type="entry name" value="TPR-like_helical_dom_sf"/>
</dbReference>
<feature type="repeat" description="PPR" evidence="3">
    <location>
        <begin position="255"/>
        <end position="289"/>
    </location>
</feature>
<dbReference type="NCBIfam" id="TIGR00756">
    <property type="entry name" value="PPR"/>
    <property type="match status" value="5"/>
</dbReference>
<dbReference type="Pfam" id="PF01535">
    <property type="entry name" value="PPR"/>
    <property type="match status" value="5"/>
</dbReference>
<proteinExistence type="inferred from homology"/>
<dbReference type="FunFam" id="1.25.40.10:FF:000090">
    <property type="entry name" value="Pentatricopeptide repeat-containing protein, chloroplastic"/>
    <property type="match status" value="1"/>
</dbReference>
<name>A0A9N7P441_STRHE</name>
<dbReference type="Pfam" id="PF13041">
    <property type="entry name" value="PPR_2"/>
    <property type="match status" value="2"/>
</dbReference>
<evidence type="ECO:0000313" key="5">
    <source>
        <dbReference type="Proteomes" id="UP001153555"/>
    </source>
</evidence>
<reference evidence="4" key="1">
    <citation type="submission" date="2019-12" db="EMBL/GenBank/DDBJ databases">
        <authorList>
            <person name="Scholes J."/>
        </authorList>
    </citation>
    <scope>NUCLEOTIDE SEQUENCE</scope>
</reference>
<comment type="similarity">
    <text evidence="2">Belongs to the PPR family. PCMP-E subfamily.</text>
</comment>
<dbReference type="InterPro" id="IPR002885">
    <property type="entry name" value="PPR_rpt"/>
</dbReference>
<dbReference type="AlphaFoldDB" id="A0A9N7P441"/>
<gene>
    <name evidence="4" type="ORF">SHERM_08938</name>
</gene>
<dbReference type="PANTHER" id="PTHR24015">
    <property type="entry name" value="OS07G0578800 PROTEIN-RELATED"/>
    <property type="match status" value="1"/>
</dbReference>
<dbReference type="InterPro" id="IPR046848">
    <property type="entry name" value="E_motif"/>
</dbReference>
<dbReference type="OrthoDB" id="751155at2759"/>
<evidence type="ECO:0000313" key="4">
    <source>
        <dbReference type="EMBL" id="CAA0843084.1"/>
    </source>
</evidence>
<accession>A0A9N7P441</accession>
<feature type="repeat" description="PPR" evidence="3">
    <location>
        <begin position="552"/>
        <end position="586"/>
    </location>
</feature>
<sequence length="733" mass="80692">MRGSYFKEITVPLLQNPTQQLIQLNRLLKTLVSTARFSDALRLLRQIHSSRHLKPDHYTLSTAISACANSHDTKTGAQLHAHAIRSGLNLYPHVSNSLLSLYAKSHDLTSVKRFFNEIQIPDAYSYTTLLSACVKSGELEHACRVFDQMPQRSVAVWNAMITGCAENGDDTTAFGFLMKMLASGVRGDRYTFASVLSLCTMGLLDFGRQLHSLVVKTGFLAIVSVVNSLITMYFNCRSDFDACGVFDEVGHELGDEITYNAVIAGLVSMERDEEALLAFKEMIAACLKPTELTFVSVMGVCFSSEIAGQVYGQAIKMKLGESTSVNNAAITMYSKCGDANTAYLVFLRLVEKDSVSWNAIISNYAEQNLSKDAIFAFKKMKRNGIEPDEFTIGSLLSTSDSLQIVEMIQAIVIKNALTEKIEVSNALVSAFSRNGGIKQATRLFHGMQSRNLITWNSMISGFVLNNLPVNGLHLFSKLPYFGLRPNHYTLALALSICASMSALNHGKELHSYILKFGYFFHTLLNNALIALYSSCGALDGALRVFKSMTEKDTVTWNSVISACADHGEGKRAIHWFETMLYQSAATPDCATFTAILSACSRSGLVSDAIRIFNMMVGVYGIEPKADHISCIFDLLGRGGFLDLAETVVKERGVEVDPRMWWTLFSACVNHEHLELANIVAGIILQSGNEDPAVYVLLSNLYANAGKWEESANLRVLMKKYGVVKQPGSSQITT</sequence>
<protein>
    <submittedName>
        <fullName evidence="4">Pentatricopeptide repeat-containing protein</fullName>
    </submittedName>
</protein>
<feature type="repeat" description="PPR" evidence="3">
    <location>
        <begin position="353"/>
        <end position="387"/>
    </location>
</feature>
<keyword evidence="5" id="KW-1185">Reference proteome</keyword>
<feature type="repeat" description="PPR" evidence="3">
    <location>
        <begin position="451"/>
        <end position="485"/>
    </location>
</feature>
<dbReference type="FunFam" id="1.25.40.10:FF:000196">
    <property type="entry name" value="Pentatricopeptide repeat-containing protein At4g14850"/>
    <property type="match status" value="1"/>
</dbReference>
<dbReference type="Pfam" id="PF20431">
    <property type="entry name" value="E_motif"/>
    <property type="match status" value="1"/>
</dbReference>
<dbReference type="PANTHER" id="PTHR24015:SF548">
    <property type="entry name" value="OS08G0340900 PROTEIN"/>
    <property type="match status" value="1"/>
</dbReference>
<feature type="repeat" description="PPR" evidence="3">
    <location>
        <begin position="588"/>
        <end position="623"/>
    </location>
</feature>
<dbReference type="EMBL" id="CACSLK010034598">
    <property type="protein sequence ID" value="CAA0843084.1"/>
    <property type="molecule type" value="Genomic_DNA"/>
</dbReference>